<gene>
    <name evidence="2" type="ORF">AAE3_LOCUS3351</name>
</gene>
<evidence type="ECO:0000313" key="2">
    <source>
        <dbReference type="EMBL" id="CAA7261330.1"/>
    </source>
</evidence>
<evidence type="ECO:0000313" key="3">
    <source>
        <dbReference type="Proteomes" id="UP000467700"/>
    </source>
</evidence>
<feature type="region of interest" description="Disordered" evidence="1">
    <location>
        <begin position="135"/>
        <end position="189"/>
    </location>
</feature>
<reference evidence="2 3" key="1">
    <citation type="submission" date="2020-01" db="EMBL/GenBank/DDBJ databases">
        <authorList>
            <person name="Gupta K D."/>
        </authorList>
    </citation>
    <scope>NUCLEOTIDE SEQUENCE [LARGE SCALE GENOMIC DNA]</scope>
</reference>
<dbReference type="EMBL" id="CACVBS010000032">
    <property type="protein sequence ID" value="CAA7261330.1"/>
    <property type="molecule type" value="Genomic_DNA"/>
</dbReference>
<evidence type="ECO:0000256" key="1">
    <source>
        <dbReference type="SAM" id="MobiDB-lite"/>
    </source>
</evidence>
<feature type="compositionally biased region" description="Acidic residues" evidence="1">
    <location>
        <begin position="175"/>
        <end position="189"/>
    </location>
</feature>
<name>A0A8S0VU08_CYCAE</name>
<comment type="caution">
    <text evidence="2">The sequence shown here is derived from an EMBL/GenBank/DDBJ whole genome shotgun (WGS) entry which is preliminary data.</text>
</comment>
<feature type="region of interest" description="Disordered" evidence="1">
    <location>
        <begin position="247"/>
        <end position="275"/>
    </location>
</feature>
<sequence>MQFNTVSTCSAFTNTSATAATHLYFGAAVDVDGFKNLQILAGPSHQPVTGIKSTKIPGLLSLMKPVESKAVVRIRESDQFPSPEDSDDERNIFVDGETDPSFRRPKRMHEEDSYNGILEVENSLLLSLNASVGTISPSVDSPAAKRPRLTSDEPTIDEREDQHNAGPHLGPDERMGDDESDSSSDMEAEAEDFSLIALTQGLLDDLVGFIEEAALYEAKRLPEKASMNQDPNLPPNVDPCPIHSFGTAAERPPVPAPRPIPQAPRRLQRSNERATINEDGSVEAFDYTQTNEYAERVAWERHIFVFHGRSGWATVGLPQVAVSFLRASVAFEVPS</sequence>
<feature type="region of interest" description="Disordered" evidence="1">
    <location>
        <begin position="77"/>
        <end position="108"/>
    </location>
</feature>
<proteinExistence type="predicted"/>
<feature type="compositionally biased region" description="Pro residues" evidence="1">
    <location>
        <begin position="252"/>
        <end position="262"/>
    </location>
</feature>
<dbReference type="AlphaFoldDB" id="A0A8S0VU08"/>
<protein>
    <submittedName>
        <fullName evidence="2">Uncharacterized protein</fullName>
    </submittedName>
</protein>
<organism evidence="2 3">
    <name type="scientific">Cyclocybe aegerita</name>
    <name type="common">Black poplar mushroom</name>
    <name type="synonym">Agrocybe aegerita</name>
    <dbReference type="NCBI Taxonomy" id="1973307"/>
    <lineage>
        <taxon>Eukaryota</taxon>
        <taxon>Fungi</taxon>
        <taxon>Dikarya</taxon>
        <taxon>Basidiomycota</taxon>
        <taxon>Agaricomycotina</taxon>
        <taxon>Agaricomycetes</taxon>
        <taxon>Agaricomycetidae</taxon>
        <taxon>Agaricales</taxon>
        <taxon>Agaricineae</taxon>
        <taxon>Bolbitiaceae</taxon>
        <taxon>Cyclocybe</taxon>
    </lineage>
</organism>
<dbReference type="Proteomes" id="UP000467700">
    <property type="component" value="Unassembled WGS sequence"/>
</dbReference>
<accession>A0A8S0VU08</accession>
<keyword evidence="3" id="KW-1185">Reference proteome</keyword>